<proteinExistence type="inferred from homology"/>
<evidence type="ECO:0000256" key="6">
    <source>
        <dbReference type="RuleBase" id="RU000461"/>
    </source>
</evidence>
<dbReference type="PANTHER" id="PTHR46206">
    <property type="entry name" value="CYTOCHROME P450"/>
    <property type="match status" value="1"/>
</dbReference>
<dbReference type="Proteomes" id="UP000265703">
    <property type="component" value="Unassembled WGS sequence"/>
</dbReference>
<dbReference type="CDD" id="cd11041">
    <property type="entry name" value="CYP503A1-like"/>
    <property type="match status" value="1"/>
</dbReference>
<keyword evidence="4 5" id="KW-0408">Iron</keyword>
<evidence type="ECO:0000256" key="3">
    <source>
        <dbReference type="ARBA" id="ARBA00022723"/>
    </source>
</evidence>
<dbReference type="GO" id="GO:0020037">
    <property type="term" value="F:heme binding"/>
    <property type="evidence" value="ECO:0007669"/>
    <property type="project" value="InterPro"/>
</dbReference>
<keyword evidence="5 6" id="KW-0349">Heme</keyword>
<dbReference type="GO" id="GO:0004497">
    <property type="term" value="F:monooxygenase activity"/>
    <property type="evidence" value="ECO:0007669"/>
    <property type="project" value="UniProtKB-KW"/>
</dbReference>
<evidence type="ECO:0000256" key="1">
    <source>
        <dbReference type="ARBA" id="ARBA00001971"/>
    </source>
</evidence>
<evidence type="ECO:0000256" key="2">
    <source>
        <dbReference type="ARBA" id="ARBA00010617"/>
    </source>
</evidence>
<dbReference type="InterPro" id="IPR036396">
    <property type="entry name" value="Cyt_P450_sf"/>
</dbReference>
<evidence type="ECO:0000256" key="7">
    <source>
        <dbReference type="SAM" id="SignalP"/>
    </source>
</evidence>
<dbReference type="OrthoDB" id="1844152at2759"/>
<evidence type="ECO:0000313" key="9">
    <source>
        <dbReference type="Proteomes" id="UP000265703"/>
    </source>
</evidence>
<dbReference type="Gene3D" id="1.10.630.10">
    <property type="entry name" value="Cytochrome P450"/>
    <property type="match status" value="1"/>
</dbReference>
<evidence type="ECO:0000256" key="4">
    <source>
        <dbReference type="ARBA" id="ARBA00023004"/>
    </source>
</evidence>
<accession>A0A397T466</accession>
<comment type="caution">
    <text evidence="8">The sequence shown here is derived from an EMBL/GenBank/DDBJ whole genome shotgun (WGS) entry which is preliminary data.</text>
</comment>
<keyword evidence="6" id="KW-0560">Oxidoreductase</keyword>
<feature type="binding site" description="axial binding residue" evidence="5">
    <location>
        <position position="437"/>
    </location>
    <ligand>
        <name>heme</name>
        <dbReference type="ChEBI" id="CHEBI:30413"/>
    </ligand>
    <ligandPart>
        <name>Fe</name>
        <dbReference type="ChEBI" id="CHEBI:18248"/>
    </ligandPart>
</feature>
<evidence type="ECO:0000256" key="5">
    <source>
        <dbReference type="PIRSR" id="PIRSR602403-1"/>
    </source>
</evidence>
<dbReference type="STRING" id="658196.A0A397T466"/>
<dbReference type="GO" id="GO:0016705">
    <property type="term" value="F:oxidoreductase activity, acting on paired donors, with incorporation or reduction of molecular oxygen"/>
    <property type="evidence" value="ECO:0007669"/>
    <property type="project" value="InterPro"/>
</dbReference>
<organism evidence="8 9">
    <name type="scientific">Glomus cerebriforme</name>
    <dbReference type="NCBI Taxonomy" id="658196"/>
    <lineage>
        <taxon>Eukaryota</taxon>
        <taxon>Fungi</taxon>
        <taxon>Fungi incertae sedis</taxon>
        <taxon>Mucoromycota</taxon>
        <taxon>Glomeromycotina</taxon>
        <taxon>Glomeromycetes</taxon>
        <taxon>Glomerales</taxon>
        <taxon>Glomeraceae</taxon>
        <taxon>Glomus</taxon>
    </lineage>
</organism>
<comment type="similarity">
    <text evidence="2 6">Belongs to the cytochrome P450 family.</text>
</comment>
<dbReference type="InterPro" id="IPR017972">
    <property type="entry name" value="Cyt_P450_CS"/>
</dbReference>
<dbReference type="InterPro" id="IPR001128">
    <property type="entry name" value="Cyt_P450"/>
</dbReference>
<sequence length="497" mass="57542">MFALLSFIFLLIVFIYIKSPRLSENEPPLVPYTIPVIGHTYSYLFDTENFIRKCLKKYGEPFNIVIFGKVTTIVAQKYIPEVLKAHESFDAFEVFKEFVPLHLILDYDPFKVIGFHAKTIREQISGKLSFHFDNMQKDILYCLDKWIGECDKPRNIKDIWDLTNHVIGKSIANACIGEEASQHEDVVHTFAILTQDMNHYFFLPPFLSFIHQKLHEYVISIPFLIGLSPISKHKNILINRMKPIVETRIQQKKSLGNSYKPSNDILEYYMSQSDFDSSNVNYSYLADLLIFLIVASIATTGRTMANLLFDYASRPEYWDELYEEASTINKECNGKLTFNDINKMIKLDSFTRESLRHMGDMFIAPHAVIADHYTFSNGYTIPKGRNVFDFSEDCLFSESKYGSDSKSFKPFQFVPQNISASKVDRTYVVFGGGRHACPGRFYAVLMMKLFLYNIILKYNVKTENDGVAKKVMLGPFTNPPKESLIFERRKEQRIEMN</sequence>
<protein>
    <submittedName>
        <fullName evidence="8">Cytochrome P450</fullName>
    </submittedName>
</protein>
<dbReference type="Pfam" id="PF00067">
    <property type="entry name" value="p450"/>
    <property type="match status" value="1"/>
</dbReference>
<name>A0A397T466_9GLOM</name>
<keyword evidence="3 5" id="KW-0479">Metal-binding</keyword>
<keyword evidence="6" id="KW-0503">Monooxygenase</keyword>
<feature type="signal peptide" evidence="7">
    <location>
        <begin position="1"/>
        <end position="23"/>
    </location>
</feature>
<dbReference type="PROSITE" id="PS00086">
    <property type="entry name" value="CYTOCHROME_P450"/>
    <property type="match status" value="1"/>
</dbReference>
<keyword evidence="7" id="KW-0732">Signal</keyword>
<dbReference type="GO" id="GO:0005506">
    <property type="term" value="F:iron ion binding"/>
    <property type="evidence" value="ECO:0007669"/>
    <property type="project" value="InterPro"/>
</dbReference>
<comment type="cofactor">
    <cofactor evidence="1 5">
        <name>heme</name>
        <dbReference type="ChEBI" id="CHEBI:30413"/>
    </cofactor>
</comment>
<dbReference type="AlphaFoldDB" id="A0A397T466"/>
<keyword evidence="9" id="KW-1185">Reference proteome</keyword>
<dbReference type="SUPFAM" id="SSF48264">
    <property type="entry name" value="Cytochrome P450"/>
    <property type="match status" value="1"/>
</dbReference>
<gene>
    <name evidence="8" type="ORF">C1645_874425</name>
</gene>
<reference evidence="8 9" key="1">
    <citation type="submission" date="2018-06" db="EMBL/GenBank/DDBJ databases">
        <title>Comparative genomics reveals the genomic features of Rhizophagus irregularis, R. cerebriforme, R. diaphanum and Gigaspora rosea, and their symbiotic lifestyle signature.</title>
        <authorList>
            <person name="Morin E."/>
            <person name="San Clemente H."/>
            <person name="Chen E.C.H."/>
            <person name="De La Providencia I."/>
            <person name="Hainaut M."/>
            <person name="Kuo A."/>
            <person name="Kohler A."/>
            <person name="Murat C."/>
            <person name="Tang N."/>
            <person name="Roy S."/>
            <person name="Loubradou J."/>
            <person name="Henrissat B."/>
            <person name="Grigoriev I.V."/>
            <person name="Corradi N."/>
            <person name="Roux C."/>
            <person name="Martin F.M."/>
        </authorList>
    </citation>
    <scope>NUCLEOTIDE SEQUENCE [LARGE SCALE GENOMIC DNA]</scope>
    <source>
        <strain evidence="8 9">DAOM 227022</strain>
    </source>
</reference>
<evidence type="ECO:0000313" key="8">
    <source>
        <dbReference type="EMBL" id="RIA92953.1"/>
    </source>
</evidence>
<dbReference type="EMBL" id="QKYT01000114">
    <property type="protein sequence ID" value="RIA92953.1"/>
    <property type="molecule type" value="Genomic_DNA"/>
</dbReference>
<dbReference type="PRINTS" id="PR00465">
    <property type="entry name" value="EP450IV"/>
</dbReference>
<feature type="chain" id="PRO_5017289843" evidence="7">
    <location>
        <begin position="24"/>
        <end position="497"/>
    </location>
</feature>
<dbReference type="InterPro" id="IPR002403">
    <property type="entry name" value="Cyt_P450_E_grp-IV"/>
</dbReference>